<evidence type="ECO:0000256" key="4">
    <source>
        <dbReference type="ARBA" id="ARBA00022723"/>
    </source>
</evidence>
<dbReference type="Pfam" id="PF00271">
    <property type="entry name" value="Helicase_C"/>
    <property type="match status" value="1"/>
</dbReference>
<dbReference type="GO" id="GO:0030894">
    <property type="term" value="C:replisome"/>
    <property type="evidence" value="ECO:0007669"/>
    <property type="project" value="TreeGrafter"/>
</dbReference>
<dbReference type="Gene3D" id="1.10.150.80">
    <property type="entry name" value="HRDC domain"/>
    <property type="match status" value="1"/>
</dbReference>
<dbReference type="PANTHER" id="PTHR13710:SF105">
    <property type="entry name" value="ATP-DEPENDENT DNA HELICASE Q1"/>
    <property type="match status" value="1"/>
</dbReference>
<dbReference type="GO" id="GO:0006310">
    <property type="term" value="P:DNA recombination"/>
    <property type="evidence" value="ECO:0007669"/>
    <property type="project" value="UniProtKB-UniRule"/>
</dbReference>
<evidence type="ECO:0000256" key="5">
    <source>
        <dbReference type="ARBA" id="ARBA00022741"/>
    </source>
</evidence>
<accession>A0A558BVI7</accession>
<reference evidence="20 21" key="1">
    <citation type="submission" date="2019-07" db="EMBL/GenBank/DDBJ databases">
        <title>Hymenobacter sp. straun FUR1 Genome sequencing and assembly.</title>
        <authorList>
            <person name="Chhetri G."/>
        </authorList>
    </citation>
    <scope>NUCLEOTIDE SEQUENCE [LARGE SCALE GENOMIC DNA]</scope>
    <source>
        <strain evidence="20 21">Fur1</strain>
    </source>
</reference>
<dbReference type="GO" id="GO:0009432">
    <property type="term" value="P:SOS response"/>
    <property type="evidence" value="ECO:0007669"/>
    <property type="project" value="UniProtKB-UniRule"/>
</dbReference>
<dbReference type="SMART" id="SM00341">
    <property type="entry name" value="HRDC"/>
    <property type="match status" value="1"/>
</dbReference>
<dbReference type="InterPro" id="IPR002121">
    <property type="entry name" value="HRDC_dom"/>
</dbReference>
<dbReference type="SUPFAM" id="SSF46785">
    <property type="entry name" value="Winged helix' DNA-binding domain"/>
    <property type="match status" value="1"/>
</dbReference>
<keyword evidence="9" id="KW-0862">Zinc</keyword>
<dbReference type="GO" id="GO:0016787">
    <property type="term" value="F:hydrolase activity"/>
    <property type="evidence" value="ECO:0007669"/>
    <property type="project" value="UniProtKB-KW"/>
</dbReference>
<name>A0A558BVI7_9BACT</name>
<dbReference type="GO" id="GO:0009378">
    <property type="term" value="F:four-way junction helicase activity"/>
    <property type="evidence" value="ECO:0007669"/>
    <property type="project" value="TreeGrafter"/>
</dbReference>
<keyword evidence="13" id="KW-0234">DNA repair</keyword>
<dbReference type="GO" id="GO:0046872">
    <property type="term" value="F:metal ion binding"/>
    <property type="evidence" value="ECO:0007669"/>
    <property type="project" value="UniProtKB-KW"/>
</dbReference>
<evidence type="ECO:0000259" key="19">
    <source>
        <dbReference type="PROSITE" id="PS51194"/>
    </source>
</evidence>
<feature type="domain" description="Helicase ATP-binding" evidence="18">
    <location>
        <begin position="37"/>
        <end position="206"/>
    </location>
</feature>
<dbReference type="FunFam" id="3.40.50.300:FF:001051">
    <property type="entry name" value="ATP-dependent DNA helicase RecQ"/>
    <property type="match status" value="1"/>
</dbReference>
<evidence type="ECO:0000256" key="2">
    <source>
        <dbReference type="ARBA" id="ARBA00001947"/>
    </source>
</evidence>
<evidence type="ECO:0000256" key="12">
    <source>
        <dbReference type="ARBA" id="ARBA00023172"/>
    </source>
</evidence>
<dbReference type="InterPro" id="IPR010997">
    <property type="entry name" value="HRDC-like_sf"/>
</dbReference>
<keyword evidence="8 20" id="KW-0347">Helicase</keyword>
<dbReference type="InterPro" id="IPR032284">
    <property type="entry name" value="RecQ_Zn-bd"/>
</dbReference>
<evidence type="ECO:0000256" key="7">
    <source>
        <dbReference type="ARBA" id="ARBA00022801"/>
    </source>
</evidence>
<dbReference type="Pfam" id="PF09382">
    <property type="entry name" value="RQC"/>
    <property type="match status" value="1"/>
</dbReference>
<keyword evidence="4" id="KW-0479">Metal-binding</keyword>
<dbReference type="EC" id="5.6.2.4" evidence="16"/>
<dbReference type="InterPro" id="IPR001650">
    <property type="entry name" value="Helicase_C-like"/>
</dbReference>
<evidence type="ECO:0000256" key="10">
    <source>
        <dbReference type="ARBA" id="ARBA00022840"/>
    </source>
</evidence>
<dbReference type="FunFam" id="3.40.50.300:FF:000156">
    <property type="entry name" value="ATP-dependent DNA helicase recQ"/>
    <property type="match status" value="1"/>
</dbReference>
<dbReference type="CDD" id="cd17920">
    <property type="entry name" value="DEXHc_RecQ"/>
    <property type="match status" value="1"/>
</dbReference>
<dbReference type="GO" id="GO:0005524">
    <property type="term" value="F:ATP binding"/>
    <property type="evidence" value="ECO:0007669"/>
    <property type="project" value="UniProtKB-KW"/>
</dbReference>
<dbReference type="PROSITE" id="PS51192">
    <property type="entry name" value="HELICASE_ATP_BIND_1"/>
    <property type="match status" value="1"/>
</dbReference>
<feature type="domain" description="Helicase C-terminal" evidence="19">
    <location>
        <begin position="227"/>
        <end position="378"/>
    </location>
</feature>
<dbReference type="Gene3D" id="3.40.50.300">
    <property type="entry name" value="P-loop containing nucleotide triphosphate hydrolases"/>
    <property type="match status" value="2"/>
</dbReference>
<evidence type="ECO:0000256" key="16">
    <source>
        <dbReference type="NCBIfam" id="TIGR01389"/>
    </source>
</evidence>
<dbReference type="EMBL" id="VMRJ01000003">
    <property type="protein sequence ID" value="TVT40540.1"/>
    <property type="molecule type" value="Genomic_DNA"/>
</dbReference>
<dbReference type="InterPro" id="IPR027417">
    <property type="entry name" value="P-loop_NTPase"/>
</dbReference>
<comment type="catalytic activity">
    <reaction evidence="15">
        <text>Couples ATP hydrolysis with the unwinding of duplex DNA by translocating in the 3'-5' direction.</text>
        <dbReference type="EC" id="5.6.2.4"/>
    </reaction>
</comment>
<dbReference type="Gene3D" id="1.10.10.10">
    <property type="entry name" value="Winged helix-like DNA-binding domain superfamily/Winged helix DNA-binding domain"/>
    <property type="match status" value="1"/>
</dbReference>
<dbReference type="AlphaFoldDB" id="A0A558BVI7"/>
<dbReference type="Pfam" id="PF21220">
    <property type="entry name" value="RecQ-1-like_HTH"/>
    <property type="match status" value="1"/>
</dbReference>
<dbReference type="SUPFAM" id="SSF52540">
    <property type="entry name" value="P-loop containing nucleoside triphosphate hydrolases"/>
    <property type="match status" value="1"/>
</dbReference>
<evidence type="ECO:0000256" key="6">
    <source>
        <dbReference type="ARBA" id="ARBA00022763"/>
    </source>
</evidence>
<evidence type="ECO:0000256" key="14">
    <source>
        <dbReference type="ARBA" id="ARBA00023235"/>
    </source>
</evidence>
<dbReference type="InterPro" id="IPR011545">
    <property type="entry name" value="DEAD/DEAH_box_helicase_dom"/>
</dbReference>
<dbReference type="Pfam" id="PF00270">
    <property type="entry name" value="DEAD"/>
    <property type="match status" value="1"/>
</dbReference>
<dbReference type="Proteomes" id="UP000317624">
    <property type="component" value="Unassembled WGS sequence"/>
</dbReference>
<keyword evidence="5" id="KW-0547">Nucleotide-binding</keyword>
<evidence type="ECO:0000256" key="3">
    <source>
        <dbReference type="ARBA" id="ARBA00005446"/>
    </source>
</evidence>
<dbReference type="InterPro" id="IPR014001">
    <property type="entry name" value="Helicase_ATP-bd"/>
</dbReference>
<evidence type="ECO:0000256" key="9">
    <source>
        <dbReference type="ARBA" id="ARBA00022833"/>
    </source>
</evidence>
<dbReference type="GO" id="GO:0003677">
    <property type="term" value="F:DNA binding"/>
    <property type="evidence" value="ECO:0007669"/>
    <property type="project" value="UniProtKB-KW"/>
</dbReference>
<dbReference type="GO" id="GO:0005737">
    <property type="term" value="C:cytoplasm"/>
    <property type="evidence" value="ECO:0007669"/>
    <property type="project" value="TreeGrafter"/>
</dbReference>
<keyword evidence="14" id="KW-0413">Isomerase</keyword>
<keyword evidence="6" id="KW-0227">DNA damage</keyword>
<dbReference type="GO" id="GO:0006260">
    <property type="term" value="P:DNA replication"/>
    <property type="evidence" value="ECO:0007669"/>
    <property type="project" value="InterPro"/>
</dbReference>
<dbReference type="Pfam" id="PF00570">
    <property type="entry name" value="HRDC"/>
    <property type="match status" value="1"/>
</dbReference>
<comment type="caution">
    <text evidence="20">The sequence shown here is derived from an EMBL/GenBank/DDBJ whole genome shotgun (WGS) entry which is preliminary data.</text>
</comment>
<evidence type="ECO:0000256" key="11">
    <source>
        <dbReference type="ARBA" id="ARBA00023125"/>
    </source>
</evidence>
<evidence type="ECO:0000259" key="17">
    <source>
        <dbReference type="PROSITE" id="PS50967"/>
    </source>
</evidence>
<evidence type="ECO:0000313" key="20">
    <source>
        <dbReference type="EMBL" id="TVT40540.1"/>
    </source>
</evidence>
<dbReference type="CDD" id="cd18794">
    <property type="entry name" value="SF2_C_RecQ"/>
    <property type="match status" value="1"/>
</dbReference>
<comment type="cofactor">
    <cofactor evidence="1">
        <name>Mg(2+)</name>
        <dbReference type="ChEBI" id="CHEBI:18420"/>
    </cofactor>
</comment>
<evidence type="ECO:0000256" key="15">
    <source>
        <dbReference type="ARBA" id="ARBA00034617"/>
    </source>
</evidence>
<dbReference type="InterPro" id="IPR018982">
    <property type="entry name" value="RQC_domain"/>
</dbReference>
<keyword evidence="7 20" id="KW-0378">Hydrolase</keyword>
<dbReference type="PROSITE" id="PS51194">
    <property type="entry name" value="HELICASE_CTER"/>
    <property type="match status" value="1"/>
</dbReference>
<dbReference type="GO" id="GO:0006281">
    <property type="term" value="P:DNA repair"/>
    <property type="evidence" value="ECO:0007669"/>
    <property type="project" value="UniProtKB-KW"/>
</dbReference>
<dbReference type="SMART" id="SM00487">
    <property type="entry name" value="DEXDc"/>
    <property type="match status" value="1"/>
</dbReference>
<comment type="similarity">
    <text evidence="3">Belongs to the helicase family. RecQ subfamily.</text>
</comment>
<sequence length="736" mass="82986">MPLLATAEPLAPAAHLKTKLKEVFGFGQFRGTQEAVIQNILAGHNTFVIMPTGAGKSLCYQLPALVLPGTAIVISPLIALMKNQVDQLAAFGVNAQVYNSTLTKTEMNRVKKDVIAGDVRLLYVAPESLTKEDTIAFLQKASISFVAIDEAHCISEWGHDFRPEYRKIRGIIDNLGGKIPLIALTATATPKVQLDIQKNLHMDDASVFKTSFNRTNLYYEVRAKRNTKKQLIQYVQQHKGKAGIIYCLSRKKVEEVAELLRVNDVRALPYHAGLDPHTRMHNQDAFLNEECDVIVATIAFGMGIDKPDVRFVIHYDAPKSIEGYYQETGRGGRDGLEGNCLMFYSYDDILKLEKFSKDKPVTERDNARQLLLEMTNYSESSVCRRRQLLHYFGESLDKDCGFCDNCRHPKEKFDGTEHVGLALRAVVQTEARFGLEHIAQVLLGLRNPHIDSYGHDGLPVYGQGKTLSGDMQLWLSVLRQCLLNGLLEKDIDSIGLVHITEKGIDFIENPQRITLTKDHDFEAEKQEEEDEEKTQQAAGHDEALFVQLKELRKQVAKQKNLPPYVLFQDPSLKEMATTYPQSLHELTHISGVGQGKAQKFGAPFVAAIKKYVEDNDIETAADVIIKSTVNRSKLKIYIIQQIDKKMDLTGIARSQGISMTELMEEIEHICYSGTRLNLDYYIREVVDEDKQEEIYDYFMTATTDNIATAMQELGVDDFSEEEVRLVRIKFLSEVAN</sequence>
<dbReference type="NCBIfam" id="TIGR00614">
    <property type="entry name" value="recQ_fam"/>
    <property type="match status" value="1"/>
</dbReference>
<dbReference type="PANTHER" id="PTHR13710">
    <property type="entry name" value="DNA HELICASE RECQ FAMILY MEMBER"/>
    <property type="match status" value="1"/>
</dbReference>
<dbReference type="Pfam" id="PF16124">
    <property type="entry name" value="RecQ_Zn_bind"/>
    <property type="match status" value="1"/>
</dbReference>
<dbReference type="RefSeq" id="WP_144848595.1">
    <property type="nucleotide sequence ID" value="NZ_VMRJ01000003.1"/>
</dbReference>
<dbReference type="SMART" id="SM00956">
    <property type="entry name" value="RQC"/>
    <property type="match status" value="1"/>
</dbReference>
<dbReference type="InterPro" id="IPR048671">
    <property type="entry name" value="RecQ-1-like_HTH"/>
</dbReference>
<dbReference type="OrthoDB" id="9760034at2"/>
<dbReference type="Gene3D" id="1.10.10.1390">
    <property type="entry name" value="ATP-dependent DNA helicase RecQ"/>
    <property type="match status" value="1"/>
</dbReference>
<keyword evidence="10" id="KW-0067">ATP-binding</keyword>
<dbReference type="SMART" id="SM00490">
    <property type="entry name" value="HELICc"/>
    <property type="match status" value="1"/>
</dbReference>
<dbReference type="GO" id="GO:0043590">
    <property type="term" value="C:bacterial nucleoid"/>
    <property type="evidence" value="ECO:0007669"/>
    <property type="project" value="TreeGrafter"/>
</dbReference>
<dbReference type="InterPro" id="IPR044876">
    <property type="entry name" value="HRDC_dom_sf"/>
</dbReference>
<comment type="cofactor">
    <cofactor evidence="2">
        <name>Zn(2+)</name>
        <dbReference type="ChEBI" id="CHEBI:29105"/>
    </cofactor>
</comment>
<dbReference type="SUPFAM" id="SSF47819">
    <property type="entry name" value="HRDC-like"/>
    <property type="match status" value="1"/>
</dbReference>
<evidence type="ECO:0000256" key="1">
    <source>
        <dbReference type="ARBA" id="ARBA00001946"/>
    </source>
</evidence>
<evidence type="ECO:0000256" key="13">
    <source>
        <dbReference type="ARBA" id="ARBA00023204"/>
    </source>
</evidence>
<dbReference type="InterPro" id="IPR036388">
    <property type="entry name" value="WH-like_DNA-bd_sf"/>
</dbReference>
<proteinExistence type="inferred from homology"/>
<dbReference type="InterPro" id="IPR004589">
    <property type="entry name" value="DNA_helicase_ATP-dep_RecQ"/>
</dbReference>
<evidence type="ECO:0000256" key="8">
    <source>
        <dbReference type="ARBA" id="ARBA00022806"/>
    </source>
</evidence>
<evidence type="ECO:0000313" key="21">
    <source>
        <dbReference type="Proteomes" id="UP000317624"/>
    </source>
</evidence>
<keyword evidence="21" id="KW-1185">Reference proteome</keyword>
<protein>
    <recommendedName>
        <fullName evidence="16">DNA helicase RecQ</fullName>
        <ecNumber evidence="16">5.6.2.4</ecNumber>
    </recommendedName>
</protein>
<dbReference type="NCBIfam" id="TIGR01389">
    <property type="entry name" value="recQ"/>
    <property type="match status" value="1"/>
</dbReference>
<evidence type="ECO:0000259" key="18">
    <source>
        <dbReference type="PROSITE" id="PS51192"/>
    </source>
</evidence>
<dbReference type="GO" id="GO:0043138">
    <property type="term" value="F:3'-5' DNA helicase activity"/>
    <property type="evidence" value="ECO:0007669"/>
    <property type="project" value="UniProtKB-EC"/>
</dbReference>
<keyword evidence="11" id="KW-0238">DNA-binding</keyword>
<feature type="domain" description="HRDC" evidence="17">
    <location>
        <begin position="538"/>
        <end position="618"/>
    </location>
</feature>
<organism evidence="20 21">
    <name type="scientific">Hymenobacter setariae</name>
    <dbReference type="NCBI Taxonomy" id="2594794"/>
    <lineage>
        <taxon>Bacteria</taxon>
        <taxon>Pseudomonadati</taxon>
        <taxon>Bacteroidota</taxon>
        <taxon>Cytophagia</taxon>
        <taxon>Cytophagales</taxon>
        <taxon>Hymenobacteraceae</taxon>
        <taxon>Hymenobacter</taxon>
    </lineage>
</organism>
<dbReference type="InterPro" id="IPR006293">
    <property type="entry name" value="DNA_helicase_ATP-dep_RecQ_bac"/>
</dbReference>
<dbReference type="PROSITE" id="PS50967">
    <property type="entry name" value="HRDC"/>
    <property type="match status" value="1"/>
</dbReference>
<dbReference type="InterPro" id="IPR036390">
    <property type="entry name" value="WH_DNA-bd_sf"/>
</dbReference>
<keyword evidence="12" id="KW-0233">DNA recombination</keyword>
<gene>
    <name evidence="20" type="primary">recQ</name>
    <name evidence="20" type="ORF">FNT36_13775</name>
</gene>